<dbReference type="Pfam" id="PF06841">
    <property type="entry name" value="Phage_T4_gp19"/>
    <property type="match status" value="1"/>
</dbReference>
<dbReference type="RefSeq" id="WP_344233128.1">
    <property type="nucleotide sequence ID" value="NZ_BAAAPH010000005.1"/>
</dbReference>
<keyword evidence="2" id="KW-1185">Reference proteome</keyword>
<dbReference type="InterPro" id="IPR010667">
    <property type="entry name" value="Phage_T4_Gp19"/>
</dbReference>
<evidence type="ECO:0008006" key="3">
    <source>
        <dbReference type="Google" id="ProtNLM"/>
    </source>
</evidence>
<organism evidence="1 2">
    <name type="scientific">Kribbella hippodromi</name>
    <dbReference type="NCBI Taxonomy" id="434347"/>
    <lineage>
        <taxon>Bacteria</taxon>
        <taxon>Bacillati</taxon>
        <taxon>Actinomycetota</taxon>
        <taxon>Actinomycetes</taxon>
        <taxon>Propionibacteriales</taxon>
        <taxon>Kribbellaceae</taxon>
        <taxon>Kribbella</taxon>
    </lineage>
</organism>
<dbReference type="EMBL" id="BAAAPH010000005">
    <property type="protein sequence ID" value="GAA1563553.1"/>
    <property type="molecule type" value="Genomic_DNA"/>
</dbReference>
<proteinExistence type="predicted"/>
<name>A0ABN2CSH0_9ACTN</name>
<gene>
    <name evidence="1" type="ORF">GCM10009804_20280</name>
</gene>
<evidence type="ECO:0000313" key="1">
    <source>
        <dbReference type="EMBL" id="GAA1563553.1"/>
    </source>
</evidence>
<evidence type="ECO:0000313" key="2">
    <source>
        <dbReference type="Proteomes" id="UP001501705"/>
    </source>
</evidence>
<comment type="caution">
    <text evidence="1">The sequence shown here is derived from an EMBL/GenBank/DDBJ whole genome shotgun (WGS) entry which is preliminary data.</text>
</comment>
<accession>A0ABN2CSH0</accession>
<protein>
    <recommendedName>
        <fullName evidence="3">Phage tail protein</fullName>
    </recommendedName>
</protein>
<dbReference type="Proteomes" id="UP001501705">
    <property type="component" value="Unassembled WGS sequence"/>
</dbReference>
<sequence>MTTAPTEQVISAVRFLADFPTTIGRMAFSELGGINSKVASSEYIYNDATGATVHSKQFGKTDPPTVVLKRALDRSGNNALLAWHDAARQGLAGARADGTLTITDPSGQTKVVYVIDNAWISELSITAMKAGSSEVAMIEIKLTCDRIVTGEKQ</sequence>
<reference evidence="1 2" key="1">
    <citation type="journal article" date="2019" name="Int. J. Syst. Evol. Microbiol.">
        <title>The Global Catalogue of Microorganisms (GCM) 10K type strain sequencing project: providing services to taxonomists for standard genome sequencing and annotation.</title>
        <authorList>
            <consortium name="The Broad Institute Genomics Platform"/>
            <consortium name="The Broad Institute Genome Sequencing Center for Infectious Disease"/>
            <person name="Wu L."/>
            <person name="Ma J."/>
        </authorList>
    </citation>
    <scope>NUCLEOTIDE SEQUENCE [LARGE SCALE GENOMIC DNA]</scope>
    <source>
        <strain evidence="1 2">JCM 15572</strain>
    </source>
</reference>